<evidence type="ECO:0000313" key="3">
    <source>
        <dbReference type="EMBL" id="TDF92509.1"/>
    </source>
</evidence>
<dbReference type="Proteomes" id="UP000295636">
    <property type="component" value="Unassembled WGS sequence"/>
</dbReference>
<sequence>MEVVELMRKSIQQLAPLIRKKEISPVELVKQCLQRIEETEPSINAYITVMGDKAMDDAAIAEQEIMNGGYKGALHGIPYSAKDLFATRGVKTTAGSRILADYVPEYDATAVRRLADAGAILVGKNNLHEFAFGGTNENEHFGPTRNPWNLNMIPGGSSGGSGASVAASSSIFSLGTDTGGSIRMPAALCGVVGIKATYGRVSRRGVLPLSSSLDHAGPLTKSAWDAAAVLQVIAGRDPNDASSSDREVPDYLDALSETDTFPMKGTTIGICKEYYFDGLDADIEQAIRQSIRLFEELGATIVEVSVPSLAETVRLQGLITVAEAYAYHSGYLKERHAEYGSNIRTRLEMGQYIPAWAYVEAQRLRQQYKREWAAVYKRIDLMLAPTTAIPAFAIGGETITLGGKDVNPRDLGVLGRTSPGNFNGYPSISVPCGFTSAGLPIGLQIQGRPFEEAAVLQAAHVYEQASIQAATSKLAV</sequence>
<gene>
    <name evidence="3" type="primary">gatA</name>
    <name evidence="3" type="ORF">E1757_29410</name>
</gene>
<dbReference type="PROSITE" id="PS00571">
    <property type="entry name" value="AMIDASES"/>
    <property type="match status" value="1"/>
</dbReference>
<dbReference type="InterPro" id="IPR023631">
    <property type="entry name" value="Amidase_dom"/>
</dbReference>
<reference evidence="3 4" key="1">
    <citation type="submission" date="2019-03" db="EMBL/GenBank/DDBJ databases">
        <title>This is whole genome sequence of Paenibacillus sp MS74 strain.</title>
        <authorList>
            <person name="Trinh H.N."/>
        </authorList>
    </citation>
    <scope>NUCLEOTIDE SEQUENCE [LARGE SCALE GENOMIC DNA]</scope>
    <source>
        <strain evidence="3 4">MS74</strain>
    </source>
</reference>
<dbReference type="OrthoDB" id="9811471at2"/>
<comment type="similarity">
    <text evidence="1">Belongs to the amidase family.</text>
</comment>
<dbReference type="AlphaFoldDB" id="A0A4R5KBF6"/>
<name>A0A4R5KBF6_9BACL</name>
<comment type="caution">
    <text evidence="3">The sequence shown here is derived from an EMBL/GenBank/DDBJ whole genome shotgun (WGS) entry which is preliminary data.</text>
</comment>
<protein>
    <submittedName>
        <fullName evidence="3">Asp-tRNA(Asn)/Glu-tRNA(Gln) amidotransferase subunit GatA</fullName>
        <ecNumber evidence="3">6.3.5.7</ecNumber>
    </submittedName>
</protein>
<dbReference type="InterPro" id="IPR000120">
    <property type="entry name" value="Amidase"/>
</dbReference>
<proteinExistence type="inferred from homology"/>
<dbReference type="EMBL" id="SMRT01000020">
    <property type="protein sequence ID" value="TDF92509.1"/>
    <property type="molecule type" value="Genomic_DNA"/>
</dbReference>
<dbReference type="EC" id="6.3.5.7" evidence="3"/>
<feature type="domain" description="Amidase" evidence="2">
    <location>
        <begin position="27"/>
        <end position="456"/>
    </location>
</feature>
<dbReference type="InterPro" id="IPR020556">
    <property type="entry name" value="Amidase_CS"/>
</dbReference>
<keyword evidence="3" id="KW-0436">Ligase</keyword>
<organism evidence="3 4">
    <name type="scientific">Paenibacillus piri</name>
    <dbReference type="NCBI Taxonomy" id="2547395"/>
    <lineage>
        <taxon>Bacteria</taxon>
        <taxon>Bacillati</taxon>
        <taxon>Bacillota</taxon>
        <taxon>Bacilli</taxon>
        <taxon>Bacillales</taxon>
        <taxon>Paenibacillaceae</taxon>
        <taxon>Paenibacillus</taxon>
    </lineage>
</organism>
<dbReference type="GO" id="GO:0016740">
    <property type="term" value="F:transferase activity"/>
    <property type="evidence" value="ECO:0007669"/>
    <property type="project" value="UniProtKB-KW"/>
</dbReference>
<accession>A0A4R5KBF6</accession>
<evidence type="ECO:0000313" key="4">
    <source>
        <dbReference type="Proteomes" id="UP000295636"/>
    </source>
</evidence>
<dbReference type="Pfam" id="PF01425">
    <property type="entry name" value="Amidase"/>
    <property type="match status" value="1"/>
</dbReference>
<evidence type="ECO:0000256" key="1">
    <source>
        <dbReference type="ARBA" id="ARBA00009199"/>
    </source>
</evidence>
<dbReference type="SUPFAM" id="SSF75304">
    <property type="entry name" value="Amidase signature (AS) enzymes"/>
    <property type="match status" value="1"/>
</dbReference>
<dbReference type="PANTHER" id="PTHR11895:SF7">
    <property type="entry name" value="GLUTAMYL-TRNA(GLN) AMIDOTRANSFERASE SUBUNIT A, MITOCHONDRIAL"/>
    <property type="match status" value="1"/>
</dbReference>
<keyword evidence="3" id="KW-0808">Transferase</keyword>
<dbReference type="Gene3D" id="3.90.1300.10">
    <property type="entry name" value="Amidase signature (AS) domain"/>
    <property type="match status" value="1"/>
</dbReference>
<dbReference type="PANTHER" id="PTHR11895">
    <property type="entry name" value="TRANSAMIDASE"/>
    <property type="match status" value="1"/>
</dbReference>
<keyword evidence="4" id="KW-1185">Reference proteome</keyword>
<dbReference type="InterPro" id="IPR036928">
    <property type="entry name" value="AS_sf"/>
</dbReference>
<evidence type="ECO:0000259" key="2">
    <source>
        <dbReference type="Pfam" id="PF01425"/>
    </source>
</evidence>
<dbReference type="GO" id="GO:0050567">
    <property type="term" value="F:glutaminyl-tRNA synthase (glutamine-hydrolyzing) activity"/>
    <property type="evidence" value="ECO:0007669"/>
    <property type="project" value="UniProtKB-EC"/>
</dbReference>